<reference evidence="3" key="1">
    <citation type="journal article" date="2019" name="Int. J. Syst. Evol. Microbiol.">
        <title>The Global Catalogue of Microorganisms (GCM) 10K type strain sequencing project: providing services to taxonomists for standard genome sequencing and annotation.</title>
        <authorList>
            <consortium name="The Broad Institute Genomics Platform"/>
            <consortium name="The Broad Institute Genome Sequencing Center for Infectious Disease"/>
            <person name="Wu L."/>
            <person name="Ma J."/>
        </authorList>
    </citation>
    <scope>NUCLEOTIDE SEQUENCE [LARGE SCALE GENOMIC DNA]</scope>
    <source>
        <strain evidence="3">JCM 17440</strain>
    </source>
</reference>
<sequence length="401" mass="42884">MTPSAACHYDPLAPETLYDPYPVLAELRRTDPVFWHAGMRSWVVTRYDDCVRVLRDHRAFARDPRRAGGVVPDSGLSVQTLDPPHQGWVRSLFMSAVRAQDLGAIESRAYRLVTDRLDGLTGAGSFDVMAELAVPLAVTVVADLLGVQAPPHQEYAAISEAIMRSMDGGLDPAVVEPGQAARRALSDLVASWWDASERPGVLTQVRETVGPAVDPLSYLYVRNTARVMFQGGYSTLAAAAGNVIHTLLARPDALKAMRRAELRATGVEELVRFDGPVQGTTRHAMVGCRIGGAEISPGQKIVALFAAANRDPAAFPDPDQLRLGRTPNRHLGYGWGPHACIGTIAAQAGLRGLVGALADQATGNRAVLVPDGDPVRRPTATLRAFASLPAVLHAPSAQPAR</sequence>
<keyword evidence="3" id="KW-1185">Reference proteome</keyword>
<evidence type="ECO:0000313" key="3">
    <source>
        <dbReference type="Proteomes" id="UP001501710"/>
    </source>
</evidence>
<evidence type="ECO:0000256" key="1">
    <source>
        <dbReference type="ARBA" id="ARBA00010617"/>
    </source>
</evidence>
<evidence type="ECO:0000313" key="2">
    <source>
        <dbReference type="EMBL" id="GAA4238074.1"/>
    </source>
</evidence>
<dbReference type="Gene3D" id="1.10.630.10">
    <property type="entry name" value="Cytochrome P450"/>
    <property type="match status" value="1"/>
</dbReference>
<dbReference type="EMBL" id="BAABAS010000020">
    <property type="protein sequence ID" value="GAA4238074.1"/>
    <property type="molecule type" value="Genomic_DNA"/>
</dbReference>
<proteinExistence type="inferred from homology"/>
<name>A0ABP8CEA0_9ACTN</name>
<gene>
    <name evidence="2" type="ORF">GCM10022254_52450</name>
</gene>
<organism evidence="2 3">
    <name type="scientific">Actinomadura meridiana</name>
    <dbReference type="NCBI Taxonomy" id="559626"/>
    <lineage>
        <taxon>Bacteria</taxon>
        <taxon>Bacillati</taxon>
        <taxon>Actinomycetota</taxon>
        <taxon>Actinomycetes</taxon>
        <taxon>Streptosporangiales</taxon>
        <taxon>Thermomonosporaceae</taxon>
        <taxon>Actinomadura</taxon>
    </lineage>
</organism>
<dbReference type="RefSeq" id="WP_344901349.1">
    <property type="nucleotide sequence ID" value="NZ_BAABAS010000020.1"/>
</dbReference>
<comment type="similarity">
    <text evidence="1">Belongs to the cytochrome P450 family.</text>
</comment>
<dbReference type="Proteomes" id="UP001501710">
    <property type="component" value="Unassembled WGS sequence"/>
</dbReference>
<dbReference type="InterPro" id="IPR036396">
    <property type="entry name" value="Cyt_P450_sf"/>
</dbReference>
<dbReference type="Pfam" id="PF00067">
    <property type="entry name" value="p450"/>
    <property type="match status" value="1"/>
</dbReference>
<dbReference type="PRINTS" id="PR00359">
    <property type="entry name" value="BP450"/>
</dbReference>
<accession>A0ABP8CEA0</accession>
<dbReference type="SUPFAM" id="SSF48264">
    <property type="entry name" value="Cytochrome P450"/>
    <property type="match status" value="1"/>
</dbReference>
<dbReference type="PANTHER" id="PTHR46696">
    <property type="entry name" value="P450, PUTATIVE (EUROFUNG)-RELATED"/>
    <property type="match status" value="1"/>
</dbReference>
<comment type="caution">
    <text evidence="2">The sequence shown here is derived from an EMBL/GenBank/DDBJ whole genome shotgun (WGS) entry which is preliminary data.</text>
</comment>
<dbReference type="InterPro" id="IPR001128">
    <property type="entry name" value="Cyt_P450"/>
</dbReference>
<evidence type="ECO:0008006" key="4">
    <source>
        <dbReference type="Google" id="ProtNLM"/>
    </source>
</evidence>
<protein>
    <recommendedName>
        <fullName evidence="4">Cytochrome P450</fullName>
    </recommendedName>
</protein>
<dbReference type="InterPro" id="IPR002397">
    <property type="entry name" value="Cyt_P450_B"/>
</dbReference>
<dbReference type="PANTHER" id="PTHR46696:SF1">
    <property type="entry name" value="CYTOCHROME P450 YJIB-RELATED"/>
    <property type="match status" value="1"/>
</dbReference>